<feature type="transmembrane region" description="Helical" evidence="2">
    <location>
        <begin position="1391"/>
        <end position="1411"/>
    </location>
</feature>
<feature type="transmembrane region" description="Helical" evidence="2">
    <location>
        <begin position="945"/>
        <end position="967"/>
    </location>
</feature>
<dbReference type="Pfam" id="PF20155">
    <property type="entry name" value="TMP_3"/>
    <property type="match status" value="1"/>
</dbReference>
<feature type="transmembrane region" description="Helical" evidence="2">
    <location>
        <begin position="1090"/>
        <end position="1109"/>
    </location>
</feature>
<feature type="transmembrane region" description="Helical" evidence="2">
    <location>
        <begin position="1121"/>
        <end position="1142"/>
    </location>
</feature>
<feature type="transmembrane region" description="Helical" evidence="2">
    <location>
        <begin position="1148"/>
        <end position="1169"/>
    </location>
</feature>
<feature type="transmembrane region" description="Helical" evidence="2">
    <location>
        <begin position="704"/>
        <end position="727"/>
    </location>
</feature>
<feature type="domain" description="Tape measure protein N-terminal" evidence="3">
    <location>
        <begin position="131"/>
        <end position="233"/>
    </location>
</feature>
<dbReference type="InterPro" id="IPR013491">
    <property type="entry name" value="Tape_meas_N"/>
</dbReference>
<feature type="transmembrane region" description="Helical" evidence="2">
    <location>
        <begin position="1005"/>
        <end position="1023"/>
    </location>
</feature>
<protein>
    <submittedName>
        <fullName evidence="4">Tape measure protein</fullName>
    </submittedName>
</protein>
<feature type="transmembrane region" description="Helical" evidence="2">
    <location>
        <begin position="974"/>
        <end position="993"/>
    </location>
</feature>
<proteinExistence type="predicted"/>
<name>A0AAW6C9V3_FLAPL</name>
<feature type="transmembrane region" description="Helical" evidence="2">
    <location>
        <begin position="1236"/>
        <end position="1269"/>
    </location>
</feature>
<dbReference type="Proteomes" id="UP001211006">
    <property type="component" value="Unassembled WGS sequence"/>
</dbReference>
<keyword evidence="2" id="KW-0472">Membrane</keyword>
<keyword evidence="2" id="KW-0812">Transmembrane</keyword>
<feature type="transmembrane region" description="Helical" evidence="2">
    <location>
        <begin position="1454"/>
        <end position="1474"/>
    </location>
</feature>
<feature type="coiled-coil region" evidence="1">
    <location>
        <begin position="2689"/>
        <end position="2723"/>
    </location>
</feature>
<feature type="coiled-coil region" evidence="1">
    <location>
        <begin position="3119"/>
        <end position="3146"/>
    </location>
</feature>
<reference evidence="4" key="1">
    <citation type="submission" date="2023-01" db="EMBL/GenBank/DDBJ databases">
        <title>Human gut microbiome strain richness.</title>
        <authorList>
            <person name="Chen-Liaw A."/>
        </authorList>
    </citation>
    <scope>NUCLEOTIDE SEQUENCE</scope>
    <source>
        <strain evidence="4">2225st1_A6_2225SCRN_200828</strain>
    </source>
</reference>
<feature type="transmembrane region" description="Helical" evidence="2">
    <location>
        <begin position="885"/>
        <end position="907"/>
    </location>
</feature>
<dbReference type="NCBIfam" id="TIGR02675">
    <property type="entry name" value="tape_meas_nterm"/>
    <property type="match status" value="1"/>
</dbReference>
<keyword evidence="2" id="KW-1133">Transmembrane helix</keyword>
<gene>
    <name evidence="4" type="ORF">PND83_22255</name>
</gene>
<dbReference type="RefSeq" id="WP_130849676.1">
    <property type="nucleotide sequence ID" value="NZ_JAQLWN010000036.1"/>
</dbReference>
<feature type="transmembrane region" description="Helical" evidence="2">
    <location>
        <begin position="1417"/>
        <end position="1442"/>
    </location>
</feature>
<feature type="transmembrane region" description="Helical" evidence="2">
    <location>
        <begin position="919"/>
        <end position="939"/>
    </location>
</feature>
<dbReference type="EMBL" id="JAQLWO010000041">
    <property type="protein sequence ID" value="MDB7908712.1"/>
    <property type="molecule type" value="Genomic_DNA"/>
</dbReference>
<feature type="coiled-coil region" evidence="1">
    <location>
        <begin position="2747"/>
        <end position="2774"/>
    </location>
</feature>
<feature type="coiled-coil region" evidence="1">
    <location>
        <begin position="2882"/>
        <end position="2917"/>
    </location>
</feature>
<feature type="transmembrane region" description="Helical" evidence="2">
    <location>
        <begin position="797"/>
        <end position="818"/>
    </location>
</feature>
<sequence>MSRTIDERIVEMRFDNRQFEQNVQTSLSTLDKLKRGLDLDNAAKSLDGLGDAAKRCDMSVLGKSVETVQAKFSAFQVVAMTTLSNITNSAVNTGKRLVSALTIDPIKTGFQEYETQIGAVQTILANTQHEGTNLQQVNRALDELNTYADKTIYNFTEMTRNIGTFTAAGANLRTSVDSIKGIANLAAISGSTSQQASTAMYQLSQALAAGKVSLMDWNSVVNAGMGGKVFQDALVRTSELLGTGAQNAINMYGSFRESLTRGEWLTTEVLTETLKQFAGAYSEADLIQQGFSEAQARDIAQMAKTAEDAATKVKTFTQLWDTLKESAQSGWTTTWEILVGDFEEAKEVLTEVSDAIGGVISETSQARNELLSGGLSSGWKQLLDQGIADEGGFIESIQEVARESGDAFDKLVADSESFSDALKQGLTDGVVSSETLTQAVHNLREKMTGMSQEERKAAGYTAEMIEQIEALDKGLQNGSVSMEEFTEKILRPSGRENLIQAVWNAAKGLVSVITPIKDAFREIFPPATADQLYSLTETLRSFSEWLTLSEETADKLGRTFKGLFSVLDLVRQGALAIFNALAPLGSGAGSLADGILTITAGIGDFLVGINEAAKQGEFFGTVAQTVASALEFVVSGIERLTGFLADAFAAPGLESFQALLGRIQTRIGQVIDVVSGLGGGVSDAADTMDSALENSKFLQMLQTIFNGAKTLVSGIIGVFGGLAGALVESLSNANFSGVIDLLNGVSLGAIALGIKKFLDSFREVTDSVGSIKEGVIGILDGVKGCFQAWQNDVNAKALLKIAAAVAVLSASILTISLIDSEKLTASLGAITVLFTELMAAMAVFGKLDLNVRGTMKRSTAMIALSSSVLILASALKSIATLEPEQMAAGLAGIAGLMAALVAAAKVLGSGSSSIIKGSAQMVVFAAAIKILASACADLAQLDLAGLAKGLIGVGVLLAEVSLFMNAAKFSGRSVVTASGVLVLAGAMKVLASACKDFAQMGVGELVKGLSAIGAVLLEITAFTKLAGSAKGLITTGAAMIEIGAAMKIFASAMADFGRMSLAEIGKGLLAMGGALAEVAVAMRFMPRNMVTMGAGLIAVGAALNIIADAMRSMGGMSWEAVAKSLVTMGGALVELAVGLNFMNGTLGGSAAMLVAAAALAVLTPVLVTLGSMSWEAIAKGLVTVAGAFAVIGTAGALLTPLLPTILGLGGAFALIGVGVAGVGAGLLLVGTGLSAIAVGITALATSLGAGVAIIVAGLTSIITGIAALIPAIAEKLGEAVVAFAQVITNGAPAIGEAVKTLVLTMVDVLVECVPAIAEGALELVAGVLDALVAYTPQIVDSIMQFLIAVIDGLARNMPTLIQSVVDLLMSFFSGIVSALGSIDTDALLKGIAGIGLLSGIMVALGALAGLIPSAMVGVLGLGVVIAELAIVLAAVGALAQIPGLEWLISEGGQLLQTIGNAIGGFIGGIVGGFMSGVSGSFPQIGMDLAAFMTNIQPFIDGARGIDPAMLEGVKALTGAIMLITAADLLEGLTSWLTGGSSLSTFAEELVPFGEAMKKFSHSITGLDGDLVSTAAIAGKTLAEMAAILPNSGGIAGFFAGENDMGTFGDQLVGFGGSMMKFAASIKGLDTDAVQNAAIAGKAMAELAATLPNTGGAVGFFAGNNDMDDFGEQLVPFGAAIKAYSDAVKGLDVEAVTNSAIAGQAMSELAATLPNTGGAIAFFAGDNDLATFGEQLVSFGASIKSYAQEVTGLDTDAVASSAVAGQTLVELANTLPNTGGLVAFFTGDNDLETFGEQLVPFGEAMKAYSDSVTGMDSAAVTASATAAKALAELQASLPNIGGVVDFFTGGNDLETFANGLLPFGEGMKAYADAVSGMDAGAVSASIIAAQALAELQASLPHVGGVMNFFTGGNDLGLFAEGILSFGEAMNSYGNAVSGIDAGAVSASATAAQALSRLQASLPNVGGIMEFFTGGNDLGKFSEGIIPFGEAMKAYGESVAGIDSSAVEASATAAQSLAELQAALPQVGGLMEFFTGGNDLGVFSEGIVPFGAAMKSYAEAVSGINADAVTASAVAAQALAQLQTDLPNVSGVMAFFNGGNDLGTFAAGIVPFGAAMKSYGDAVADINTGAITASAIAAQSLARLQEALPLVGGVMEFFNGSQDLAAFAAGIIPFGAAMKSYGDAVADIRPEAVESSASAGMALVELAKALPNTGGLLSFFTGGTDLAAFGDDLTLFGADLSAYAEAISNVKADAVTASANAAEALSNLASGLPDSSLFDKWFGGDQTLASFGGDISKFGAAMKDYYGQISGIDTGRMADVVAQVWSLLELAEGAAGVNTSGLTGFADSMRKMGDAGISGFTSAFYNCGDTVNKAVSSMLSTVSGAVLSNLPVTNGAMETVVQSLANIVDGKVPAIRTSTSDMMRTMEASITAHSRTVGDAMRTVLSTAVSNINRMKPEFETAGKNAGQGFINGINSKLGGARSAGRSLGLAALEAAKKALDSHSPSREFIHLGENVGEGLAIGVNNSIVPAAQAASGMIDEVIAVSEKGVDAFEDWINEKQYYGELSLMDELAGWENLQKKYRAGSEERMKIDREVYRVQNELVSATYQASLDWIEEEKYYKRLSTEEELAAYERMQARYLEGSKERMELDRKVFTLRNQLVDESYQNSMDWIEEEKYYNRLSLADELAAYKRVQSRYAKGTEERKKLDREVYRLEQEIYEAQQQYIADVQSVQESANQRRIQLEEAYANKVKSINEQLERDIESLNQQYQDAVESRTKSLYQSYGLFDEVAKKEAVSSETLMQNLEGQVQEFGEWQDILGQLSARGVDSDLIAELQEMGPSAIEEIRALNSMSDDELEKYVSLWSIKHAQARDQATSELEGLRVETQEQIAQLRADAAVELEEYRLTWQSEMAQLEEDTSRQLASLRQEFSENVGLIKRDTEAKMTEMTEAARKILSEAGWTETGQQIPAGLAQGVAQSKSTFIDELTSMALAGVEAVKSTLEINSPSRVFRELGSFTGLGFVSGLAGYAERSFAAGADMADSAVDGLSGAIAGLPDLLSGEAEMRPTIRPVLDLSDLTGASTQIDSLFYPLRSIRLAGQASLAFQNASGENRMPVKVDNDDIIEELRTLRSEMAEMTERMERMRVVLDTGTLVGEMAGPMDNALGQRATRRGRGN</sequence>
<feature type="transmembrane region" description="Helical" evidence="2">
    <location>
        <begin position="1181"/>
        <end position="1199"/>
    </location>
</feature>
<comment type="caution">
    <text evidence="4">The sequence shown here is derived from an EMBL/GenBank/DDBJ whole genome shotgun (WGS) entry which is preliminary data.</text>
</comment>
<feature type="transmembrane region" description="Helical" evidence="2">
    <location>
        <begin position="824"/>
        <end position="847"/>
    </location>
</feature>
<organism evidence="4 5">
    <name type="scientific">Flavonifractor plautii</name>
    <name type="common">Fusobacterium plautii</name>
    <dbReference type="NCBI Taxonomy" id="292800"/>
    <lineage>
        <taxon>Bacteria</taxon>
        <taxon>Bacillati</taxon>
        <taxon>Bacillota</taxon>
        <taxon>Clostridia</taxon>
        <taxon>Eubacteriales</taxon>
        <taxon>Oscillospiraceae</taxon>
        <taxon>Flavonifractor</taxon>
    </lineage>
</organism>
<keyword evidence="1" id="KW-0175">Coiled coil</keyword>
<evidence type="ECO:0000256" key="1">
    <source>
        <dbReference type="SAM" id="Coils"/>
    </source>
</evidence>
<evidence type="ECO:0000259" key="3">
    <source>
        <dbReference type="Pfam" id="PF20155"/>
    </source>
</evidence>
<evidence type="ECO:0000256" key="2">
    <source>
        <dbReference type="SAM" id="Phobius"/>
    </source>
</evidence>
<feature type="transmembrane region" description="Helical" evidence="2">
    <location>
        <begin position="859"/>
        <end position="879"/>
    </location>
</feature>
<evidence type="ECO:0000313" key="5">
    <source>
        <dbReference type="Proteomes" id="UP001211006"/>
    </source>
</evidence>
<accession>A0AAW6C9V3</accession>
<feature type="transmembrane region" description="Helical" evidence="2">
    <location>
        <begin position="1205"/>
        <end position="1229"/>
    </location>
</feature>
<feature type="transmembrane region" description="Helical" evidence="2">
    <location>
        <begin position="1360"/>
        <end position="1379"/>
    </location>
</feature>
<evidence type="ECO:0000313" key="4">
    <source>
        <dbReference type="EMBL" id="MDB7908712.1"/>
    </source>
</evidence>